<dbReference type="InParanoid" id="A0A1Q3CJ39"/>
<comment type="caution">
    <text evidence="8">The sequence shown here is derived from an EMBL/GenBank/DDBJ whole genome shotgun (WGS) entry which is preliminary data.</text>
</comment>
<dbReference type="FunFam" id="3.30.70.360:FF:000001">
    <property type="entry name" value="N-acetyldiaminopimelate deacetylase"/>
    <property type="match status" value="1"/>
</dbReference>
<feature type="binding site" evidence="5">
    <location>
        <position position="405"/>
    </location>
    <ligand>
        <name>Mn(2+)</name>
        <dbReference type="ChEBI" id="CHEBI:29035"/>
        <label>2</label>
    </ligand>
</feature>
<dbReference type="STRING" id="3775.A0A1Q3CJ39"/>
<dbReference type="InterPro" id="IPR002933">
    <property type="entry name" value="Peptidase_M20"/>
</dbReference>
<dbReference type="InterPro" id="IPR011650">
    <property type="entry name" value="Peptidase_M20_dimer"/>
</dbReference>
<dbReference type="Proteomes" id="UP000187406">
    <property type="component" value="Unassembled WGS sequence"/>
</dbReference>
<keyword evidence="2 6" id="KW-0732">Signal</keyword>
<dbReference type="SUPFAM" id="SSF55031">
    <property type="entry name" value="Bacterial exopeptidase dimerisation domain"/>
    <property type="match status" value="1"/>
</dbReference>
<dbReference type="OrthoDB" id="6119954at2759"/>
<feature type="binding site" evidence="5">
    <location>
        <position position="202"/>
    </location>
    <ligand>
        <name>Mn(2+)</name>
        <dbReference type="ChEBI" id="CHEBI:29035"/>
        <label>2</label>
    </ligand>
</feature>
<feature type="binding site" evidence="5">
    <location>
        <position position="178"/>
    </location>
    <ligand>
        <name>Mn(2+)</name>
        <dbReference type="ChEBI" id="CHEBI:29035"/>
        <label>2</label>
    </ligand>
</feature>
<keyword evidence="4 5" id="KW-0464">Manganese</keyword>
<evidence type="ECO:0000256" key="6">
    <source>
        <dbReference type="SAM" id="SignalP"/>
    </source>
</evidence>
<evidence type="ECO:0000313" key="8">
    <source>
        <dbReference type="EMBL" id="GAV80274.1"/>
    </source>
</evidence>
<dbReference type="NCBIfam" id="TIGR01891">
    <property type="entry name" value="amidohydrolases"/>
    <property type="match status" value="1"/>
</dbReference>
<evidence type="ECO:0000256" key="1">
    <source>
        <dbReference type="ARBA" id="ARBA00006153"/>
    </source>
</evidence>
<evidence type="ECO:0000256" key="3">
    <source>
        <dbReference type="ARBA" id="ARBA00022801"/>
    </source>
</evidence>
<dbReference type="PIRSF" id="PIRSF005962">
    <property type="entry name" value="Pept_M20D_amidohydro"/>
    <property type="match status" value="1"/>
</dbReference>
<organism evidence="8 9">
    <name type="scientific">Cephalotus follicularis</name>
    <name type="common">Albany pitcher plant</name>
    <dbReference type="NCBI Taxonomy" id="3775"/>
    <lineage>
        <taxon>Eukaryota</taxon>
        <taxon>Viridiplantae</taxon>
        <taxon>Streptophyta</taxon>
        <taxon>Embryophyta</taxon>
        <taxon>Tracheophyta</taxon>
        <taxon>Spermatophyta</taxon>
        <taxon>Magnoliopsida</taxon>
        <taxon>eudicotyledons</taxon>
        <taxon>Gunneridae</taxon>
        <taxon>Pentapetalae</taxon>
        <taxon>rosids</taxon>
        <taxon>fabids</taxon>
        <taxon>Oxalidales</taxon>
        <taxon>Cephalotaceae</taxon>
        <taxon>Cephalotus</taxon>
    </lineage>
</organism>
<dbReference type="Pfam" id="PF07687">
    <property type="entry name" value="M20_dimer"/>
    <property type="match status" value="1"/>
</dbReference>
<evidence type="ECO:0000259" key="7">
    <source>
        <dbReference type="Pfam" id="PF07687"/>
    </source>
</evidence>
<dbReference type="EMBL" id="BDDD01002149">
    <property type="protein sequence ID" value="GAV80274.1"/>
    <property type="molecule type" value="Genomic_DNA"/>
</dbReference>
<feature type="binding site" evidence="5">
    <location>
        <position position="138"/>
    </location>
    <ligand>
        <name>Mn(2+)</name>
        <dbReference type="ChEBI" id="CHEBI:29035"/>
        <label>2</label>
    </ligand>
</feature>
<comment type="similarity">
    <text evidence="1">Belongs to the peptidase M20 family.</text>
</comment>
<dbReference type="PANTHER" id="PTHR11014">
    <property type="entry name" value="PEPTIDASE M20 FAMILY MEMBER"/>
    <property type="match status" value="1"/>
</dbReference>
<evidence type="ECO:0000256" key="4">
    <source>
        <dbReference type="ARBA" id="ARBA00023211"/>
    </source>
</evidence>
<sequence length="449" mass="49350">MGFFKWVSPVVVLLYLVDSALVYSSSLSSNDLSKIPSELLDFAKAPVIVDWMVGIRRKLHENPELGYEEFKTSELIRAELDKMGVRYNYPVAVTGVVGFIGTGKPPFVALRADMDALPMQEMVEWEHKSKIPGKMHACGHDAHVTMLIGAAKILQEHHEELKFFLQGTVVLVFQPAEEGGGGAAKIVSAGALENVSAIFGLHVDPSIRIGEVASRSGPILAGSGIFEAVISGKGGHAAIPQHTIDPILAASNVIVSLQHLVSREADPLDSQVVTVAKFQGGGAFNVIPDSVTIGGSFRAFSKESFMQLRQRIVEVITGQAAVQRCNATIHFYTEERPFYPVTVNDKNLHGHFRKVAGDMLGIDNVCDKKPLMAAEDFAFYQQVVPGYFFFLGMQNETRKQLKSFHSPYFEINEDMFPYGAALHASLAVRYLLDFQPKDPLVEGKYHDEL</sequence>
<feature type="binding site" evidence="5">
    <location>
        <position position="140"/>
    </location>
    <ligand>
        <name>Mn(2+)</name>
        <dbReference type="ChEBI" id="CHEBI:29035"/>
        <label>2</label>
    </ligand>
</feature>
<dbReference type="AlphaFoldDB" id="A0A1Q3CJ39"/>
<dbReference type="SUPFAM" id="SSF53187">
    <property type="entry name" value="Zn-dependent exopeptidases"/>
    <property type="match status" value="1"/>
</dbReference>
<evidence type="ECO:0000313" key="9">
    <source>
        <dbReference type="Proteomes" id="UP000187406"/>
    </source>
</evidence>
<dbReference type="Gene3D" id="3.30.70.360">
    <property type="match status" value="1"/>
</dbReference>
<evidence type="ECO:0000256" key="5">
    <source>
        <dbReference type="PIRSR" id="PIRSR005962-1"/>
    </source>
</evidence>
<dbReference type="InterPro" id="IPR017439">
    <property type="entry name" value="Amidohydrolase"/>
</dbReference>
<feature type="signal peptide" evidence="6">
    <location>
        <begin position="1"/>
        <end position="19"/>
    </location>
</feature>
<accession>A0A1Q3CJ39</accession>
<dbReference type="PANTHER" id="PTHR11014:SF55">
    <property type="entry name" value="IAA-AMINO ACID HYDROLASE ILR1-LIKE 4"/>
    <property type="match status" value="1"/>
</dbReference>
<keyword evidence="9" id="KW-1185">Reference proteome</keyword>
<comment type="cofactor">
    <cofactor evidence="5">
        <name>Mn(2+)</name>
        <dbReference type="ChEBI" id="CHEBI:29035"/>
    </cofactor>
    <text evidence="5">The Mn(2+) ion enhances activity.</text>
</comment>
<keyword evidence="3" id="KW-0378">Hydrolase</keyword>
<dbReference type="InterPro" id="IPR044757">
    <property type="entry name" value="ILR1-like_Hyd"/>
</dbReference>
<feature type="chain" id="PRO_5012185220" evidence="6">
    <location>
        <begin position="20"/>
        <end position="449"/>
    </location>
</feature>
<gene>
    <name evidence="8" type="ORF">CFOL_v3_23735</name>
</gene>
<name>A0A1Q3CJ39_CEPFO</name>
<evidence type="ECO:0000256" key="2">
    <source>
        <dbReference type="ARBA" id="ARBA00022729"/>
    </source>
</evidence>
<dbReference type="GO" id="GO:0046872">
    <property type="term" value="F:metal ion binding"/>
    <property type="evidence" value="ECO:0007669"/>
    <property type="project" value="UniProtKB-KW"/>
</dbReference>
<reference evidence="9" key="1">
    <citation type="submission" date="2016-04" db="EMBL/GenBank/DDBJ databases">
        <title>Cephalotus genome sequencing.</title>
        <authorList>
            <person name="Fukushima K."/>
            <person name="Hasebe M."/>
            <person name="Fang X."/>
        </authorList>
    </citation>
    <scope>NUCLEOTIDE SEQUENCE [LARGE SCALE GENOMIC DNA]</scope>
    <source>
        <strain evidence="9">cv. St1</strain>
    </source>
</reference>
<dbReference type="Pfam" id="PF01546">
    <property type="entry name" value="Peptidase_M20"/>
    <property type="match status" value="1"/>
</dbReference>
<proteinExistence type="inferred from homology"/>
<dbReference type="InterPro" id="IPR036264">
    <property type="entry name" value="Bact_exopeptidase_dim_dom"/>
</dbReference>
<dbReference type="CDD" id="cd08017">
    <property type="entry name" value="M20_IAA_Hyd"/>
    <property type="match status" value="1"/>
</dbReference>
<dbReference type="Gene3D" id="3.40.630.10">
    <property type="entry name" value="Zn peptidases"/>
    <property type="match status" value="1"/>
</dbReference>
<dbReference type="GO" id="GO:0005783">
    <property type="term" value="C:endoplasmic reticulum"/>
    <property type="evidence" value="ECO:0007669"/>
    <property type="project" value="TreeGrafter"/>
</dbReference>
<protein>
    <submittedName>
        <fullName evidence="8">Peptidase_M20 domain-containing protein/M20_dimer domain-containing protein</fullName>
    </submittedName>
</protein>
<dbReference type="GO" id="GO:0009850">
    <property type="term" value="P:auxin metabolic process"/>
    <property type="evidence" value="ECO:0007669"/>
    <property type="project" value="InterPro"/>
</dbReference>
<feature type="domain" description="Peptidase M20 dimerisation" evidence="7">
    <location>
        <begin position="226"/>
        <end position="317"/>
    </location>
</feature>
<dbReference type="GO" id="GO:0010179">
    <property type="term" value="F:IAA-Ala conjugate hydrolase activity"/>
    <property type="evidence" value="ECO:0007669"/>
    <property type="project" value="TreeGrafter"/>
</dbReference>
<keyword evidence="5" id="KW-0479">Metal-binding</keyword>
<dbReference type="FunCoup" id="A0A1Q3CJ39">
    <property type="interactions" value="537"/>
</dbReference>